<organism evidence="5 6">
    <name type="scientific">Paracoccus yeei</name>
    <dbReference type="NCBI Taxonomy" id="147645"/>
    <lineage>
        <taxon>Bacteria</taxon>
        <taxon>Pseudomonadati</taxon>
        <taxon>Pseudomonadota</taxon>
        <taxon>Alphaproteobacteria</taxon>
        <taxon>Rhodobacterales</taxon>
        <taxon>Paracoccaceae</taxon>
        <taxon>Paracoccus</taxon>
    </lineage>
</organism>
<dbReference type="InterPro" id="IPR013154">
    <property type="entry name" value="ADH-like_N"/>
</dbReference>
<dbReference type="KEGG" id="pye:A6J80_20975"/>
<dbReference type="PANTHER" id="PTHR48106">
    <property type="entry name" value="QUINONE OXIDOREDUCTASE PIG3-RELATED"/>
    <property type="match status" value="1"/>
</dbReference>
<evidence type="ECO:0000256" key="2">
    <source>
        <dbReference type="ARBA" id="ARBA00023002"/>
    </source>
</evidence>
<dbReference type="Gene3D" id="3.90.180.10">
    <property type="entry name" value="Medium-chain alcohol dehydrogenases, catalytic domain"/>
    <property type="match status" value="1"/>
</dbReference>
<keyword evidence="5" id="KW-0614">Plasmid</keyword>
<dbReference type="Pfam" id="PF08240">
    <property type="entry name" value="ADH_N"/>
    <property type="match status" value="1"/>
</dbReference>
<dbReference type="Gene3D" id="3.40.50.720">
    <property type="entry name" value="NAD(P)-binding Rossmann-like Domain"/>
    <property type="match status" value="1"/>
</dbReference>
<dbReference type="GO" id="GO:0035925">
    <property type="term" value="F:mRNA 3'-UTR AU-rich region binding"/>
    <property type="evidence" value="ECO:0007669"/>
    <property type="project" value="TreeGrafter"/>
</dbReference>
<evidence type="ECO:0000256" key="1">
    <source>
        <dbReference type="ARBA" id="ARBA00022857"/>
    </source>
</evidence>
<dbReference type="SUPFAM" id="SSF51735">
    <property type="entry name" value="NAD(P)-binding Rossmann-fold domains"/>
    <property type="match status" value="1"/>
</dbReference>
<protein>
    <submittedName>
        <fullName evidence="5">NADPH:quinone reductase</fullName>
    </submittedName>
</protein>
<sequence length="353" mass="36751">MRRRCPSPMSAPSPASRRFPPGVDGVEAVVLSNPGPAGGDLRLLDVPVPEPGPGEVLIEVAFGGCNFADTMMWRGTYPHPKPFPLVAGLEMSGRIARPGPGVTGLKPGQRVAALTENAGCFARFALADAARVIPIPDAVGLDVAAAFPTQALTAWHMLHAVSPVRAGDVVLIHAIGGGVGLYLTQMAVAAGATVFGTVGSPGKQARAIGFGATAVIDRSGADFVTGIAALAGRPVDRLYDSTGATILDRSFGLMRRLGHVVSYGEAEGRPLPNLWQQLVLRSLTFSRFHLGHVDFGSPLWRLGADAVTGAVADGNLAVPIEARFAMGDAPAMYRRLESRSVSGKLLVEINATL</sequence>
<gene>
    <name evidence="5" type="ORF">A6J80_20975</name>
</gene>
<dbReference type="GO" id="GO:0005829">
    <property type="term" value="C:cytosol"/>
    <property type="evidence" value="ECO:0007669"/>
    <property type="project" value="TreeGrafter"/>
</dbReference>
<feature type="region of interest" description="Disordered" evidence="3">
    <location>
        <begin position="1"/>
        <end position="21"/>
    </location>
</feature>
<dbReference type="GO" id="GO:0070402">
    <property type="term" value="F:NADPH binding"/>
    <property type="evidence" value="ECO:0007669"/>
    <property type="project" value="TreeGrafter"/>
</dbReference>
<proteinExistence type="predicted"/>
<dbReference type="Pfam" id="PF00107">
    <property type="entry name" value="ADH_zinc_N"/>
    <property type="match status" value="1"/>
</dbReference>
<dbReference type="SMART" id="SM00829">
    <property type="entry name" value="PKS_ER"/>
    <property type="match status" value="1"/>
</dbReference>
<geneLocation type="plasmid" evidence="5 6">
    <name>unnamed4</name>
</geneLocation>
<evidence type="ECO:0000313" key="6">
    <source>
        <dbReference type="Proteomes" id="UP000191257"/>
    </source>
</evidence>
<dbReference type="SUPFAM" id="SSF50129">
    <property type="entry name" value="GroES-like"/>
    <property type="match status" value="1"/>
</dbReference>
<keyword evidence="2" id="KW-0560">Oxidoreductase</keyword>
<dbReference type="Proteomes" id="UP000191257">
    <property type="component" value="Plasmid unnamed4"/>
</dbReference>
<evidence type="ECO:0000313" key="5">
    <source>
        <dbReference type="EMBL" id="ARC38782.1"/>
    </source>
</evidence>
<dbReference type="InterPro" id="IPR036291">
    <property type="entry name" value="NAD(P)-bd_dom_sf"/>
</dbReference>
<dbReference type="GO" id="GO:0003960">
    <property type="term" value="F:quinone reductase (NADPH) activity"/>
    <property type="evidence" value="ECO:0007669"/>
    <property type="project" value="TreeGrafter"/>
</dbReference>
<accession>A0A1V0GY91</accession>
<reference evidence="5" key="1">
    <citation type="submission" date="2017-12" db="EMBL/GenBank/DDBJ databases">
        <title>FDA dAtabase for Regulatory Grade micrObial Sequences (FDA-ARGOS): Supporting development and validation of Infectious Disease Dx tests.</title>
        <authorList>
            <person name="Campos J."/>
            <person name="Goldberg B."/>
            <person name="Tallon L."/>
            <person name="Sadzewicz L."/>
            <person name="Sengamalay N."/>
            <person name="Ott S."/>
            <person name="Godinez A."/>
            <person name="Nagaraj S."/>
            <person name="Vyas G."/>
            <person name="Aluvathingal J."/>
            <person name="Nadendla S."/>
            <person name="Geyer C."/>
            <person name="Nandy P."/>
            <person name="Hobson J."/>
            <person name="Sichtig H."/>
        </authorList>
    </citation>
    <scope>NUCLEOTIDE SEQUENCE</scope>
    <source>
        <strain evidence="5">FDAARGOS_252</strain>
        <plasmid evidence="5">unnamed4</plasmid>
    </source>
</reference>
<dbReference type="EMBL" id="CP020444">
    <property type="protein sequence ID" value="ARC38782.1"/>
    <property type="molecule type" value="Genomic_DNA"/>
</dbReference>
<evidence type="ECO:0000259" key="4">
    <source>
        <dbReference type="SMART" id="SM00829"/>
    </source>
</evidence>
<evidence type="ECO:0000256" key="3">
    <source>
        <dbReference type="SAM" id="MobiDB-lite"/>
    </source>
</evidence>
<dbReference type="AlphaFoldDB" id="A0A1V0GY91"/>
<feature type="domain" description="Enoyl reductase (ER)" evidence="4">
    <location>
        <begin position="38"/>
        <end position="347"/>
    </location>
</feature>
<dbReference type="InterPro" id="IPR013149">
    <property type="entry name" value="ADH-like_C"/>
</dbReference>
<keyword evidence="1" id="KW-0521">NADP</keyword>
<keyword evidence="6" id="KW-1185">Reference proteome</keyword>
<dbReference type="InterPro" id="IPR020843">
    <property type="entry name" value="ER"/>
</dbReference>
<dbReference type="PANTHER" id="PTHR48106:SF13">
    <property type="entry name" value="QUINONE OXIDOREDUCTASE-RELATED"/>
    <property type="match status" value="1"/>
</dbReference>
<name>A0A1V0GY91_9RHOB</name>
<dbReference type="InterPro" id="IPR011032">
    <property type="entry name" value="GroES-like_sf"/>
</dbReference>